<sequence>MIYALHHFVTFGMAVSVMWWLPRGRWTHASPRTALVLWQLVLCAGVVSAIGLLFELGLEPYHLGVLPGLARVIDEGHVPNPVILAATALTVWLVVSLVRLLAGTARVRARHRGLLALVARTDGDALVLDHSAAVAYCLPGRRPRIVISAGARELLTGDELRAVLAHERAHLRQRHHLVLEPFQAWRLFVPRRALTAIGLLVEMCADESAARRHGRGVLASALEKFGTSAAPAGGLAAGSVGTLARIERLRHPRPAAALGVRLLAVATALAALLTPLTLFVWPS</sequence>
<feature type="transmembrane region" description="Helical" evidence="7">
    <location>
        <begin position="258"/>
        <end position="281"/>
    </location>
</feature>
<keyword evidence="7" id="KW-1133">Transmembrane helix</keyword>
<dbReference type="InterPro" id="IPR052173">
    <property type="entry name" value="Beta-lactam_resp_regulator"/>
</dbReference>
<dbReference type="PANTHER" id="PTHR34978">
    <property type="entry name" value="POSSIBLE SENSOR-TRANSDUCER PROTEIN BLAR"/>
    <property type="match status" value="1"/>
</dbReference>
<comment type="caution">
    <text evidence="9">The sequence shown here is derived from an EMBL/GenBank/DDBJ whole genome shotgun (WGS) entry which is preliminary data.</text>
</comment>
<feature type="transmembrane region" description="Helical" evidence="7">
    <location>
        <begin position="6"/>
        <end position="22"/>
    </location>
</feature>
<feature type="transmembrane region" description="Helical" evidence="7">
    <location>
        <begin position="82"/>
        <end position="102"/>
    </location>
</feature>
<gene>
    <name evidence="9" type="ORF">GCM10009754_71860</name>
</gene>
<accession>A0ABN2SDT0</accession>
<proteinExistence type="inferred from homology"/>
<dbReference type="PANTHER" id="PTHR34978:SF3">
    <property type="entry name" value="SLR0241 PROTEIN"/>
    <property type="match status" value="1"/>
</dbReference>
<feature type="domain" description="Peptidase M48" evidence="8">
    <location>
        <begin position="126"/>
        <end position="178"/>
    </location>
</feature>
<evidence type="ECO:0000313" key="10">
    <source>
        <dbReference type="Proteomes" id="UP001501116"/>
    </source>
</evidence>
<keyword evidence="7" id="KW-0472">Membrane</keyword>
<reference evidence="9 10" key="1">
    <citation type="journal article" date="2019" name="Int. J. Syst. Evol. Microbiol.">
        <title>The Global Catalogue of Microorganisms (GCM) 10K type strain sequencing project: providing services to taxonomists for standard genome sequencing and annotation.</title>
        <authorList>
            <consortium name="The Broad Institute Genomics Platform"/>
            <consortium name="The Broad Institute Genome Sequencing Center for Infectious Disease"/>
            <person name="Wu L."/>
            <person name="Ma J."/>
        </authorList>
    </citation>
    <scope>NUCLEOTIDE SEQUENCE [LARGE SCALE GENOMIC DNA]</scope>
    <source>
        <strain evidence="9 10">JCM 14545</strain>
    </source>
</reference>
<keyword evidence="4 6" id="KW-0862">Zinc</keyword>
<comment type="cofactor">
    <cofactor evidence="6">
        <name>Zn(2+)</name>
        <dbReference type="ChEBI" id="CHEBI:29105"/>
    </cofactor>
    <text evidence="6">Binds 1 zinc ion per subunit.</text>
</comment>
<keyword evidence="3 6" id="KW-0378">Hydrolase</keyword>
<keyword evidence="2" id="KW-0479">Metal-binding</keyword>
<organism evidence="9 10">
    <name type="scientific">Amycolatopsis minnesotensis</name>
    <dbReference type="NCBI Taxonomy" id="337894"/>
    <lineage>
        <taxon>Bacteria</taxon>
        <taxon>Bacillati</taxon>
        <taxon>Actinomycetota</taxon>
        <taxon>Actinomycetes</taxon>
        <taxon>Pseudonocardiales</taxon>
        <taxon>Pseudonocardiaceae</taxon>
        <taxon>Amycolatopsis</taxon>
    </lineage>
</organism>
<dbReference type="CDD" id="cd07326">
    <property type="entry name" value="M56_BlaR1_MecR1_like"/>
    <property type="match status" value="1"/>
</dbReference>
<keyword evidence="5 6" id="KW-0482">Metalloprotease</keyword>
<evidence type="ECO:0000313" key="9">
    <source>
        <dbReference type="EMBL" id="GAA1984207.1"/>
    </source>
</evidence>
<name>A0ABN2SDT0_9PSEU</name>
<evidence type="ECO:0000256" key="7">
    <source>
        <dbReference type="SAM" id="Phobius"/>
    </source>
</evidence>
<evidence type="ECO:0000256" key="4">
    <source>
        <dbReference type="ARBA" id="ARBA00022833"/>
    </source>
</evidence>
<protein>
    <submittedName>
        <fullName evidence="9">M56 family metallopeptidase</fullName>
    </submittedName>
</protein>
<evidence type="ECO:0000256" key="3">
    <source>
        <dbReference type="ARBA" id="ARBA00022801"/>
    </source>
</evidence>
<dbReference type="Pfam" id="PF01435">
    <property type="entry name" value="Peptidase_M48"/>
    <property type="match status" value="1"/>
</dbReference>
<dbReference type="InterPro" id="IPR001915">
    <property type="entry name" value="Peptidase_M48"/>
</dbReference>
<feature type="transmembrane region" description="Helical" evidence="7">
    <location>
        <begin position="34"/>
        <end position="54"/>
    </location>
</feature>
<evidence type="ECO:0000259" key="8">
    <source>
        <dbReference type="Pfam" id="PF01435"/>
    </source>
</evidence>
<keyword evidence="10" id="KW-1185">Reference proteome</keyword>
<evidence type="ECO:0000256" key="5">
    <source>
        <dbReference type="ARBA" id="ARBA00023049"/>
    </source>
</evidence>
<keyword evidence="1 6" id="KW-0645">Protease</keyword>
<dbReference type="EMBL" id="BAAANN010000040">
    <property type="protein sequence ID" value="GAA1984207.1"/>
    <property type="molecule type" value="Genomic_DNA"/>
</dbReference>
<dbReference type="RefSeq" id="WP_344429295.1">
    <property type="nucleotide sequence ID" value="NZ_BAAANN010000040.1"/>
</dbReference>
<keyword evidence="7" id="KW-0812">Transmembrane</keyword>
<comment type="similarity">
    <text evidence="6">Belongs to the peptidase M48 family.</text>
</comment>
<dbReference type="Proteomes" id="UP001501116">
    <property type="component" value="Unassembled WGS sequence"/>
</dbReference>
<evidence type="ECO:0000256" key="1">
    <source>
        <dbReference type="ARBA" id="ARBA00022670"/>
    </source>
</evidence>
<dbReference type="Gene3D" id="3.30.2010.10">
    <property type="entry name" value="Metalloproteases ('zincins'), catalytic domain"/>
    <property type="match status" value="1"/>
</dbReference>
<evidence type="ECO:0000256" key="6">
    <source>
        <dbReference type="RuleBase" id="RU003983"/>
    </source>
</evidence>
<evidence type="ECO:0000256" key="2">
    <source>
        <dbReference type="ARBA" id="ARBA00022723"/>
    </source>
</evidence>